<feature type="domain" description="Purine catabolism PurC-like" evidence="1">
    <location>
        <begin position="6"/>
        <end position="125"/>
    </location>
</feature>
<evidence type="ECO:0000259" key="1">
    <source>
        <dbReference type="Pfam" id="PF07905"/>
    </source>
</evidence>
<reference evidence="3 4" key="1">
    <citation type="submission" date="2021-03" db="EMBL/GenBank/DDBJ databases">
        <title>Genomic Encyclopedia of Type Strains, Phase IV (KMG-IV): sequencing the most valuable type-strain genomes for metagenomic binning, comparative biology and taxonomic classification.</title>
        <authorList>
            <person name="Goeker M."/>
        </authorList>
    </citation>
    <scope>NUCLEOTIDE SEQUENCE [LARGE SCALE GENOMIC DNA]</scope>
    <source>
        <strain evidence="3 4">DSM 28783</strain>
    </source>
</reference>
<accession>A0ABS4KPE8</accession>
<dbReference type="Pfam" id="PF07905">
    <property type="entry name" value="PucR"/>
    <property type="match status" value="1"/>
</dbReference>
<evidence type="ECO:0000259" key="2">
    <source>
        <dbReference type="Pfam" id="PF13556"/>
    </source>
</evidence>
<dbReference type="RefSeq" id="WP_209700319.1">
    <property type="nucleotide sequence ID" value="NZ_JAGGLM010000001.1"/>
</dbReference>
<dbReference type="Proteomes" id="UP001519307">
    <property type="component" value="Unassembled WGS sequence"/>
</dbReference>
<evidence type="ECO:0000313" key="3">
    <source>
        <dbReference type="EMBL" id="MBP2031346.1"/>
    </source>
</evidence>
<sequence length="407" mass="47432">MLTVMDALKIESLKNTKLAAGKNGLDRVIKSVTVMEVPDIVKWLKGGEFIITRFYSIKDNVQDQINILYELNKLNASGIAIKLTDSFPAIDERFIKAADEINFPVIEVTESLTFLDIMTPLNYAIFEQEEHFRLVEEYIKAIVFHTYKTKEFIIERGKNLGYDIEKGFIYTISIDVSNFCTLSKKHNQNKYNSIYVKDEIRQFMDNITRSFKREEKILNYMIIRNIEDITLFIQTENKINAERYGKYILDLLLKHRNLYYKCMGMTIGIGSIGEGLNGIENGYDQAKYAVKIGQVVSKSQDYYFYKNIEIYSLFYKNSFDTLLSFTTSTLGKVANDIELIDTLSMYFECNENIMLTSEKLFIHKNTLKYRLDRIKKITELDVKKIDDKIKLYFAVIAYNVVNKKSND</sequence>
<keyword evidence="4" id="KW-1185">Reference proteome</keyword>
<dbReference type="InterPro" id="IPR042070">
    <property type="entry name" value="PucR_C-HTH_sf"/>
</dbReference>
<proteinExistence type="predicted"/>
<dbReference type="InterPro" id="IPR012914">
    <property type="entry name" value="PucR_dom"/>
</dbReference>
<protein>
    <submittedName>
        <fullName evidence="3">Purine catabolism regulator</fullName>
    </submittedName>
</protein>
<dbReference type="Gene3D" id="1.10.10.2840">
    <property type="entry name" value="PucR C-terminal helix-turn-helix domain"/>
    <property type="match status" value="1"/>
</dbReference>
<name>A0ABS4KPE8_9CLOT</name>
<dbReference type="PANTHER" id="PTHR33744:SF16">
    <property type="entry name" value="CARBOHYDRATE DIACID REGULATOR"/>
    <property type="match status" value="1"/>
</dbReference>
<dbReference type="InterPro" id="IPR051448">
    <property type="entry name" value="CdaR-like_regulators"/>
</dbReference>
<feature type="domain" description="PucR C-terminal helix-turn-helix" evidence="2">
    <location>
        <begin position="339"/>
        <end position="396"/>
    </location>
</feature>
<gene>
    <name evidence="3" type="ORF">J2Z42_000011</name>
</gene>
<dbReference type="PANTHER" id="PTHR33744">
    <property type="entry name" value="CARBOHYDRATE DIACID REGULATOR"/>
    <property type="match status" value="1"/>
</dbReference>
<dbReference type="Pfam" id="PF13556">
    <property type="entry name" value="HTH_30"/>
    <property type="match status" value="1"/>
</dbReference>
<evidence type="ECO:0000313" key="4">
    <source>
        <dbReference type="Proteomes" id="UP001519307"/>
    </source>
</evidence>
<organism evidence="3 4">
    <name type="scientific">Clostridium algifaecis</name>
    <dbReference type="NCBI Taxonomy" id="1472040"/>
    <lineage>
        <taxon>Bacteria</taxon>
        <taxon>Bacillati</taxon>
        <taxon>Bacillota</taxon>
        <taxon>Clostridia</taxon>
        <taxon>Eubacteriales</taxon>
        <taxon>Clostridiaceae</taxon>
        <taxon>Clostridium</taxon>
    </lineage>
</organism>
<comment type="caution">
    <text evidence="3">The sequence shown here is derived from an EMBL/GenBank/DDBJ whole genome shotgun (WGS) entry which is preliminary data.</text>
</comment>
<dbReference type="InterPro" id="IPR025736">
    <property type="entry name" value="PucR_C-HTH_dom"/>
</dbReference>
<dbReference type="EMBL" id="JAGGLM010000001">
    <property type="protein sequence ID" value="MBP2031346.1"/>
    <property type="molecule type" value="Genomic_DNA"/>
</dbReference>